<protein>
    <submittedName>
        <fullName evidence="2">Protein kinase</fullName>
    </submittedName>
</protein>
<gene>
    <name evidence="2" type="ORF">KHA99_26590</name>
</gene>
<dbReference type="PROSITE" id="PS50011">
    <property type="entry name" value="PROTEIN_KINASE_DOM"/>
    <property type="match status" value="1"/>
</dbReference>
<dbReference type="SMART" id="SM00220">
    <property type="entry name" value="S_TKc"/>
    <property type="match status" value="1"/>
</dbReference>
<keyword evidence="2" id="KW-0418">Kinase</keyword>
<dbReference type="GO" id="GO:0004672">
    <property type="term" value="F:protein kinase activity"/>
    <property type="evidence" value="ECO:0007669"/>
    <property type="project" value="InterPro"/>
</dbReference>
<dbReference type="Pfam" id="PF00069">
    <property type="entry name" value="Pkinase"/>
    <property type="match status" value="1"/>
</dbReference>
<reference evidence="2" key="1">
    <citation type="submission" date="2021-05" db="EMBL/GenBank/DDBJ databases">
        <title>Novel Bacillus species.</title>
        <authorList>
            <person name="Liu G."/>
        </authorList>
    </citation>
    <scope>NUCLEOTIDE SEQUENCE</scope>
    <source>
        <strain evidence="2">FJAT-49825</strain>
    </source>
</reference>
<name>A0A942YXG5_9BACI</name>
<proteinExistence type="predicted"/>
<dbReference type="PANTHER" id="PTHR44167:SF24">
    <property type="entry name" value="SERINE_THREONINE-PROTEIN KINASE CHK2"/>
    <property type="match status" value="1"/>
</dbReference>
<dbReference type="SUPFAM" id="SSF56112">
    <property type="entry name" value="Protein kinase-like (PK-like)"/>
    <property type="match status" value="1"/>
</dbReference>
<evidence type="ECO:0000259" key="1">
    <source>
        <dbReference type="PROSITE" id="PS50011"/>
    </source>
</evidence>
<comment type="caution">
    <text evidence="2">The sequence shown here is derived from an EMBL/GenBank/DDBJ whole genome shotgun (WGS) entry which is preliminary data.</text>
</comment>
<evidence type="ECO:0000313" key="3">
    <source>
        <dbReference type="Proteomes" id="UP000679749"/>
    </source>
</evidence>
<dbReference type="GO" id="GO:0005524">
    <property type="term" value="F:ATP binding"/>
    <property type="evidence" value="ECO:0007669"/>
    <property type="project" value="InterPro"/>
</dbReference>
<sequence>MKKMAEMYKRLILGLSSFIEKPFSSEEIISGRYKVMEHLGMGSYGHSYLVLDLSSQDYKVLKALRLHKRITKIGLRGFEFEKELLNSIHHPGFPHYFEGGTYKHIPYFTMEYLKGKNYEQLIFSEGWKLSEREAFSIAYELLEMIGYLHERNIVHRDIRIPNVIFDGAAIKLIDLGLARSLDEVGGKKSKESNPRKELNFQADFYGLGHFLLFLIYSNFSFPENGKEKSWEEELDITDNAKHILRKLLMLETPYDNCVQVKKDIQNLMTDLGGMNNVIL</sequence>
<dbReference type="EMBL" id="JAGYPF010000005">
    <property type="protein sequence ID" value="MBS4215997.1"/>
    <property type="molecule type" value="Genomic_DNA"/>
</dbReference>
<keyword evidence="3" id="KW-1185">Reference proteome</keyword>
<dbReference type="AlphaFoldDB" id="A0A942YXG5"/>
<dbReference type="PANTHER" id="PTHR44167">
    <property type="entry name" value="OVARIAN-SPECIFIC SERINE/THREONINE-PROTEIN KINASE LOK-RELATED"/>
    <property type="match status" value="1"/>
</dbReference>
<keyword evidence="2" id="KW-0808">Transferase</keyword>
<feature type="domain" description="Protein kinase" evidence="1">
    <location>
        <begin position="33"/>
        <end position="279"/>
    </location>
</feature>
<dbReference type="Proteomes" id="UP000679749">
    <property type="component" value="Unassembled WGS sequence"/>
</dbReference>
<organism evidence="2 3">
    <name type="scientific">Neobacillus rhizophilus</name>
    <dbReference type="NCBI Taxonomy" id="2833579"/>
    <lineage>
        <taxon>Bacteria</taxon>
        <taxon>Bacillati</taxon>
        <taxon>Bacillota</taxon>
        <taxon>Bacilli</taxon>
        <taxon>Bacillales</taxon>
        <taxon>Bacillaceae</taxon>
        <taxon>Neobacillus</taxon>
    </lineage>
</organism>
<accession>A0A942YXG5</accession>
<dbReference type="Gene3D" id="1.10.510.10">
    <property type="entry name" value="Transferase(Phosphotransferase) domain 1"/>
    <property type="match status" value="1"/>
</dbReference>
<dbReference type="InterPro" id="IPR011009">
    <property type="entry name" value="Kinase-like_dom_sf"/>
</dbReference>
<evidence type="ECO:0000313" key="2">
    <source>
        <dbReference type="EMBL" id="MBS4215997.1"/>
    </source>
</evidence>
<dbReference type="InterPro" id="IPR000719">
    <property type="entry name" value="Prot_kinase_dom"/>
</dbReference>